<evidence type="ECO:0000256" key="2">
    <source>
        <dbReference type="ARBA" id="ARBA00022676"/>
    </source>
</evidence>
<dbReference type="GO" id="GO:0008194">
    <property type="term" value="F:UDP-glycosyltransferase activity"/>
    <property type="evidence" value="ECO:0007669"/>
    <property type="project" value="InterPro"/>
</dbReference>
<proteinExistence type="evidence at transcript level"/>
<sequence length="490" mass="54465">MESPKLHVVIFPSAGIGHLTPFAELAKRLSECHGLSVTFMTCQWMFSSHLIAAFSERMASASLDITFVQLPADVEIEGAELMKIETRISKLMEKSKGSVEIGLRSLLDSGSPVSAFITDFFCSAMFDVTAKLCIPTYVFLTSPASLLSLMLSIPKLVSEIPISFKDADFPVEVPGLPPISSRDLPTPLQDRSDEAFFWFVHHFSRLREIKGVLLNTFEELETEPIKTLVEGTIFNPTDGHRIPRVYPVGPVISSSPLESRDKLLQDRRVDCLKWLDNQPPSSVLFVSFGSGGALPEAQVTELALGLEASRHRFLWVLRSTPTRVFQPSKETELSQILPEGFESRTRDRGLVVPSWAPQIPVLSHPSTGGFLCHCGWNSSLESISHGVPMITWPLFAEQRMNKFLLVNEFKVAIEAKMESDGFIRREEVERVVRELMEGEGGRRVRARVRELKEKARTALEEGGSSFTAMAAAVSEWRTNAESPTAIIAMS</sequence>
<dbReference type="EMBL" id="BT071576">
    <property type="protein sequence ID" value="ACN41029.1"/>
    <property type="molecule type" value="mRNA"/>
</dbReference>
<keyword evidence="2 4" id="KW-0328">Glycosyltransferase</keyword>
<dbReference type="CDD" id="cd03784">
    <property type="entry name" value="GT1_Gtf-like"/>
    <property type="match status" value="1"/>
</dbReference>
<keyword evidence="3 4" id="KW-0808">Transferase</keyword>
<comment type="similarity">
    <text evidence="1 4">Belongs to the UDP-glycosyltransferase family.</text>
</comment>
<evidence type="ECO:0000256" key="5">
    <source>
        <dbReference type="RuleBase" id="RU362057"/>
    </source>
</evidence>
<dbReference type="PANTHER" id="PTHR48046:SF1">
    <property type="entry name" value="GLYCOSYLTRANSFERASE-RELATED"/>
    <property type="match status" value="1"/>
</dbReference>
<evidence type="ECO:0000313" key="6">
    <source>
        <dbReference type="EMBL" id="ACN41029.1"/>
    </source>
</evidence>
<dbReference type="EC" id="2.4.1.-" evidence="5"/>
<dbReference type="SUPFAM" id="SSF53756">
    <property type="entry name" value="UDP-Glycosyltransferase/glycogen phosphorylase"/>
    <property type="match status" value="1"/>
</dbReference>
<dbReference type="InterPro" id="IPR035595">
    <property type="entry name" value="UDP_glycos_trans_CS"/>
</dbReference>
<dbReference type="Gene3D" id="3.40.50.2000">
    <property type="entry name" value="Glycogen Phosphorylase B"/>
    <property type="match status" value="2"/>
</dbReference>
<reference evidence="6" key="1">
    <citation type="submission" date="2009-02" db="EMBL/GenBank/DDBJ databases">
        <title>Full length sequence-verified cDNA sequences from Sitka spruce (Picea sitchensis).</title>
        <authorList>
            <person name="Reid K.E."/>
            <person name="Liao N."/>
            <person name="Ralph S."/>
            <person name="Kolosova N."/>
            <person name="Oddy C."/>
            <person name="Moore R."/>
            <person name="Mayo M."/>
            <person name="Wagner S."/>
            <person name="King J."/>
            <person name="Yanchuk A."/>
            <person name="Holt R."/>
            <person name="Jones S."/>
            <person name="Marra M."/>
            <person name="Ritland C.E."/>
            <person name="Ritland K."/>
            <person name="Bohlmann J."/>
        </authorList>
    </citation>
    <scope>NUCLEOTIDE SEQUENCE</scope>
    <source>
        <tissue evidence="6">Bark</tissue>
    </source>
</reference>
<dbReference type="InterPro" id="IPR002213">
    <property type="entry name" value="UDP_glucos_trans"/>
</dbReference>
<dbReference type="PANTHER" id="PTHR48046">
    <property type="entry name" value="UDP-GLYCOSYLTRANSFERASE 72E1"/>
    <property type="match status" value="1"/>
</dbReference>
<evidence type="ECO:0000256" key="1">
    <source>
        <dbReference type="ARBA" id="ARBA00009995"/>
    </source>
</evidence>
<dbReference type="CAZy" id="GT1">
    <property type="family name" value="Glycosyltransferase Family 1"/>
</dbReference>
<organism evidence="6">
    <name type="scientific">Picea sitchensis</name>
    <name type="common">Sitka spruce</name>
    <name type="synonym">Pinus sitchensis</name>
    <dbReference type="NCBI Taxonomy" id="3332"/>
    <lineage>
        <taxon>Eukaryota</taxon>
        <taxon>Viridiplantae</taxon>
        <taxon>Streptophyta</taxon>
        <taxon>Embryophyta</taxon>
        <taxon>Tracheophyta</taxon>
        <taxon>Spermatophyta</taxon>
        <taxon>Pinopsida</taxon>
        <taxon>Pinidae</taxon>
        <taxon>Conifers I</taxon>
        <taxon>Pinales</taxon>
        <taxon>Pinaceae</taxon>
        <taxon>Picea</taxon>
    </lineage>
</organism>
<dbReference type="AlphaFoldDB" id="C0PT89"/>
<dbReference type="FunFam" id="3.40.50.2000:FF:000056">
    <property type="entry name" value="Glycosyltransferase"/>
    <property type="match status" value="1"/>
</dbReference>
<protein>
    <recommendedName>
        <fullName evidence="5">Glycosyltransferase</fullName>
        <ecNumber evidence="5">2.4.1.-</ecNumber>
    </recommendedName>
</protein>
<name>C0PT89_PICSI</name>
<evidence type="ECO:0000256" key="4">
    <source>
        <dbReference type="RuleBase" id="RU003718"/>
    </source>
</evidence>
<dbReference type="Pfam" id="PF00201">
    <property type="entry name" value="UDPGT"/>
    <property type="match status" value="1"/>
</dbReference>
<accession>C0PT89</accession>
<evidence type="ECO:0000256" key="3">
    <source>
        <dbReference type="ARBA" id="ARBA00022679"/>
    </source>
</evidence>
<dbReference type="PROSITE" id="PS00375">
    <property type="entry name" value="UDPGT"/>
    <property type="match status" value="1"/>
</dbReference>